<organism evidence="2 3">
    <name type="scientific">Candidatus Methylophosphatis roskildensis</name>
    <dbReference type="NCBI Taxonomy" id="2899263"/>
    <lineage>
        <taxon>Bacteria</taxon>
        <taxon>Pseudomonadati</taxon>
        <taxon>Pseudomonadota</taxon>
        <taxon>Betaproteobacteria</taxon>
        <taxon>Nitrosomonadales</taxon>
        <taxon>Sterolibacteriaceae</taxon>
        <taxon>Candidatus Methylophosphatis</taxon>
    </lineage>
</organism>
<dbReference type="Proteomes" id="UP000807785">
    <property type="component" value="Unassembled WGS sequence"/>
</dbReference>
<protein>
    <recommendedName>
        <fullName evidence="1">UBC core domain-containing protein</fullName>
    </recommendedName>
</protein>
<dbReference type="Pfam" id="PF00179">
    <property type="entry name" value="UQ_con"/>
    <property type="match status" value="1"/>
</dbReference>
<dbReference type="Gene3D" id="3.10.110.10">
    <property type="entry name" value="Ubiquitin Conjugating Enzyme"/>
    <property type="match status" value="1"/>
</dbReference>
<reference evidence="2" key="1">
    <citation type="submission" date="2020-10" db="EMBL/GenBank/DDBJ databases">
        <title>Connecting structure to function with the recovery of over 1000 high-quality activated sludge metagenome-assembled genomes encoding full-length rRNA genes using long-read sequencing.</title>
        <authorList>
            <person name="Singleton C.M."/>
            <person name="Petriglieri F."/>
            <person name="Kristensen J.M."/>
            <person name="Kirkegaard R.H."/>
            <person name="Michaelsen T.Y."/>
            <person name="Andersen M.H."/>
            <person name="Karst S.M."/>
            <person name="Dueholm M.S."/>
            <person name="Nielsen P.H."/>
            <person name="Albertsen M."/>
        </authorList>
    </citation>
    <scope>NUCLEOTIDE SEQUENCE</scope>
    <source>
        <strain evidence="2">Bjer_18-Q3-R1-45_BAT3C.347</strain>
    </source>
</reference>
<feature type="domain" description="UBC core" evidence="1">
    <location>
        <begin position="63"/>
        <end position="140"/>
    </location>
</feature>
<accession>A0A9D7DWU7</accession>
<evidence type="ECO:0000313" key="2">
    <source>
        <dbReference type="EMBL" id="MBK6972271.1"/>
    </source>
</evidence>
<dbReference type="InterPro" id="IPR016135">
    <property type="entry name" value="UBQ-conjugating_enzyme/RWD"/>
</dbReference>
<gene>
    <name evidence="2" type="ORF">IPH26_04705</name>
</gene>
<dbReference type="CDD" id="cd00195">
    <property type="entry name" value="UBCc_UEV"/>
    <property type="match status" value="1"/>
</dbReference>
<evidence type="ECO:0000313" key="3">
    <source>
        <dbReference type="Proteomes" id="UP000807785"/>
    </source>
</evidence>
<sequence length="196" mass="21654">MSAHQLRRAADLERLRALETASRGRLKLLAADAVPGRPIRLEMRCRTAADARYPVRAVVGVSLRIDLPARYPFERPVVTIESPIFHPNVFANGLVCQGERWLPAEGLDLLVKRMIRLASFDPAHVNPASPANRAAASWYLAQVARTPEAFPTDRVEWDTERVIRPCPACGKSLRLPAGRRGSVNCPLCGSDVEVQT</sequence>
<dbReference type="InterPro" id="IPR000608">
    <property type="entry name" value="UBC"/>
</dbReference>
<comment type="caution">
    <text evidence="2">The sequence shown here is derived from an EMBL/GenBank/DDBJ whole genome shotgun (WGS) entry which is preliminary data.</text>
</comment>
<name>A0A9D7DWU7_9PROT</name>
<proteinExistence type="predicted"/>
<dbReference type="AlphaFoldDB" id="A0A9D7DWU7"/>
<dbReference type="EMBL" id="JADJEV010000002">
    <property type="protein sequence ID" value="MBK6972271.1"/>
    <property type="molecule type" value="Genomic_DNA"/>
</dbReference>
<dbReference type="SUPFAM" id="SSF54495">
    <property type="entry name" value="UBC-like"/>
    <property type="match status" value="1"/>
</dbReference>
<evidence type="ECO:0000259" key="1">
    <source>
        <dbReference type="Pfam" id="PF00179"/>
    </source>
</evidence>